<dbReference type="GO" id="GO:0005737">
    <property type="term" value="C:cytoplasm"/>
    <property type="evidence" value="ECO:0007669"/>
    <property type="project" value="UniProtKB-SubCell"/>
</dbReference>
<evidence type="ECO:0000256" key="3">
    <source>
        <dbReference type="ARBA" id="ARBA00022723"/>
    </source>
</evidence>
<proteinExistence type="inferred from homology"/>
<dbReference type="HAMAP" id="MF_00009">
    <property type="entry name" value="Endoribonucl_YbeY"/>
    <property type="match status" value="1"/>
</dbReference>
<evidence type="ECO:0000256" key="6">
    <source>
        <dbReference type="ARBA" id="ARBA00022833"/>
    </source>
</evidence>
<sequence length="141" mass="16190">MEIRIHQLPKINLTANRLKTICRAVVNDLQLNVASLDVIFVDDATLRDMHREYLNDDTFTDVMTFNLGEDRIEGEIYISSDRAKEQAAGFGVTVQEEVLRLTIHGLLHLAGYEDGTPQQRAEMKKIEDRLVETYRDKLLTD</sequence>
<comment type="subcellular location">
    <subcellularLocation>
        <location evidence="7">Cytoplasm</location>
    </subcellularLocation>
</comment>
<keyword evidence="2 7" id="KW-0540">Nuclease</keyword>
<dbReference type="PANTHER" id="PTHR46986">
    <property type="entry name" value="ENDORIBONUCLEASE YBEY, CHLOROPLASTIC"/>
    <property type="match status" value="1"/>
</dbReference>
<dbReference type="GO" id="GO:0004222">
    <property type="term" value="F:metalloendopeptidase activity"/>
    <property type="evidence" value="ECO:0007669"/>
    <property type="project" value="InterPro"/>
</dbReference>
<dbReference type="Gene3D" id="3.40.390.30">
    <property type="entry name" value="Metalloproteases ('zincins'), catalytic domain"/>
    <property type="match status" value="1"/>
</dbReference>
<dbReference type="GO" id="GO:0006364">
    <property type="term" value="P:rRNA processing"/>
    <property type="evidence" value="ECO:0007669"/>
    <property type="project" value="UniProtKB-UniRule"/>
</dbReference>
<dbReference type="InterPro" id="IPR002036">
    <property type="entry name" value="YbeY"/>
</dbReference>
<keyword evidence="3 7" id="KW-0479">Metal-binding</keyword>
<dbReference type="EC" id="3.1.-.-" evidence="7"/>
<keyword evidence="7" id="KW-0690">Ribosome biogenesis</keyword>
<keyword evidence="5 7" id="KW-0378">Hydrolase</keyword>
<comment type="caution">
    <text evidence="8">The sequence shown here is derived from an EMBL/GenBank/DDBJ whole genome shotgun (WGS) entry which is preliminary data.</text>
</comment>
<accession>A0A7V5PNL6</accession>
<comment type="similarity">
    <text evidence="1 7">Belongs to the endoribonuclease YbeY family.</text>
</comment>
<dbReference type="GO" id="GO:0004521">
    <property type="term" value="F:RNA endonuclease activity"/>
    <property type="evidence" value="ECO:0007669"/>
    <property type="project" value="UniProtKB-UniRule"/>
</dbReference>
<evidence type="ECO:0000313" key="8">
    <source>
        <dbReference type="EMBL" id="HHJ52421.1"/>
    </source>
</evidence>
<reference evidence="8" key="1">
    <citation type="journal article" date="2020" name="mSystems">
        <title>Genome- and Community-Level Interaction Insights into Carbon Utilization and Element Cycling Functions of Hydrothermarchaeota in Hydrothermal Sediment.</title>
        <authorList>
            <person name="Zhou Z."/>
            <person name="Liu Y."/>
            <person name="Xu W."/>
            <person name="Pan J."/>
            <person name="Luo Z.H."/>
            <person name="Li M."/>
        </authorList>
    </citation>
    <scope>NUCLEOTIDE SEQUENCE [LARGE SCALE GENOMIC DNA]</scope>
    <source>
        <strain evidence="8">HyVt-527</strain>
    </source>
</reference>
<dbReference type="AlphaFoldDB" id="A0A7V5PNL6"/>
<comment type="cofactor">
    <cofactor evidence="7">
        <name>Zn(2+)</name>
        <dbReference type="ChEBI" id="CHEBI:29105"/>
    </cofactor>
    <text evidence="7">Binds 1 zinc ion.</text>
</comment>
<keyword evidence="4 7" id="KW-0255">Endonuclease</keyword>
<dbReference type="Pfam" id="PF02130">
    <property type="entry name" value="YbeY"/>
    <property type="match status" value="1"/>
</dbReference>
<keyword evidence="7" id="KW-0698">rRNA processing</keyword>
<dbReference type="PANTHER" id="PTHR46986:SF1">
    <property type="entry name" value="ENDORIBONUCLEASE YBEY, CHLOROPLASTIC"/>
    <property type="match status" value="1"/>
</dbReference>
<protein>
    <recommendedName>
        <fullName evidence="7">Endoribonuclease YbeY</fullName>
        <ecNumber evidence="7">3.1.-.-</ecNumber>
    </recommendedName>
</protein>
<dbReference type="InterPro" id="IPR020549">
    <property type="entry name" value="YbeY_CS"/>
</dbReference>
<dbReference type="InterPro" id="IPR023091">
    <property type="entry name" value="MetalPrtase_cat_dom_sf_prd"/>
</dbReference>
<name>A0A7V5PNL6_CALAY</name>
<dbReference type="EMBL" id="DROD01000300">
    <property type="protein sequence ID" value="HHJ52421.1"/>
    <property type="molecule type" value="Genomic_DNA"/>
</dbReference>
<keyword evidence="7" id="KW-0963">Cytoplasm</keyword>
<gene>
    <name evidence="7 8" type="primary">ybeY</name>
    <name evidence="8" type="ORF">ENJ89_04435</name>
</gene>
<organism evidence="8">
    <name type="scientific">Caldithrix abyssi</name>
    <dbReference type="NCBI Taxonomy" id="187145"/>
    <lineage>
        <taxon>Bacteria</taxon>
        <taxon>Pseudomonadati</taxon>
        <taxon>Calditrichota</taxon>
        <taxon>Calditrichia</taxon>
        <taxon>Calditrichales</taxon>
        <taxon>Calditrichaceae</taxon>
        <taxon>Caldithrix</taxon>
    </lineage>
</organism>
<evidence type="ECO:0000256" key="7">
    <source>
        <dbReference type="HAMAP-Rule" id="MF_00009"/>
    </source>
</evidence>
<dbReference type="PROSITE" id="PS01306">
    <property type="entry name" value="UPF0054"/>
    <property type="match status" value="1"/>
</dbReference>
<dbReference type="NCBIfam" id="TIGR00043">
    <property type="entry name" value="rRNA maturation RNase YbeY"/>
    <property type="match status" value="1"/>
</dbReference>
<dbReference type="SUPFAM" id="SSF55486">
    <property type="entry name" value="Metalloproteases ('zincins'), catalytic domain"/>
    <property type="match status" value="1"/>
</dbReference>
<feature type="binding site" evidence="7">
    <location>
        <position position="104"/>
    </location>
    <ligand>
        <name>Zn(2+)</name>
        <dbReference type="ChEBI" id="CHEBI:29105"/>
        <note>catalytic</note>
    </ligand>
</feature>
<dbReference type="Proteomes" id="UP000886124">
    <property type="component" value="Unassembled WGS sequence"/>
</dbReference>
<keyword evidence="6 7" id="KW-0862">Zinc</keyword>
<feature type="binding site" evidence="7">
    <location>
        <position position="114"/>
    </location>
    <ligand>
        <name>Zn(2+)</name>
        <dbReference type="ChEBI" id="CHEBI:29105"/>
        <note>catalytic</note>
    </ligand>
</feature>
<dbReference type="GO" id="GO:0008270">
    <property type="term" value="F:zinc ion binding"/>
    <property type="evidence" value="ECO:0007669"/>
    <property type="project" value="UniProtKB-UniRule"/>
</dbReference>
<evidence type="ECO:0000256" key="5">
    <source>
        <dbReference type="ARBA" id="ARBA00022801"/>
    </source>
</evidence>
<evidence type="ECO:0000256" key="1">
    <source>
        <dbReference type="ARBA" id="ARBA00010875"/>
    </source>
</evidence>
<comment type="function">
    <text evidence="7">Single strand-specific metallo-endoribonuclease involved in late-stage 70S ribosome quality control and in maturation of the 3' terminus of the 16S rRNA.</text>
</comment>
<evidence type="ECO:0000256" key="2">
    <source>
        <dbReference type="ARBA" id="ARBA00022722"/>
    </source>
</evidence>
<evidence type="ECO:0000256" key="4">
    <source>
        <dbReference type="ARBA" id="ARBA00022759"/>
    </source>
</evidence>
<feature type="binding site" evidence="7">
    <location>
        <position position="108"/>
    </location>
    <ligand>
        <name>Zn(2+)</name>
        <dbReference type="ChEBI" id="CHEBI:29105"/>
        <note>catalytic</note>
    </ligand>
</feature>